<keyword evidence="2" id="KW-0067">ATP-binding</keyword>
<evidence type="ECO:0000313" key="5">
    <source>
        <dbReference type="EMBL" id="QNN63924.1"/>
    </source>
</evidence>
<dbReference type="InterPro" id="IPR036597">
    <property type="entry name" value="Fido-like_dom_sf"/>
</dbReference>
<protein>
    <submittedName>
        <fullName evidence="5">Fic family protein</fullName>
    </submittedName>
</protein>
<dbReference type="Proteomes" id="UP000515934">
    <property type="component" value="Chromosome"/>
</dbReference>
<keyword evidence="6" id="KW-1185">Reference proteome</keyword>
<dbReference type="PANTHER" id="PTHR13504">
    <property type="entry name" value="FIDO DOMAIN-CONTAINING PROTEIN DDB_G0283145"/>
    <property type="match status" value="1"/>
</dbReference>
<organism evidence="5 6">
    <name type="scientific">Leucobacter denitrificans</name>
    <dbReference type="NCBI Taxonomy" id="683042"/>
    <lineage>
        <taxon>Bacteria</taxon>
        <taxon>Bacillati</taxon>
        <taxon>Actinomycetota</taxon>
        <taxon>Actinomycetes</taxon>
        <taxon>Micrococcales</taxon>
        <taxon>Microbacteriaceae</taxon>
        <taxon>Leucobacter</taxon>
    </lineage>
</organism>
<dbReference type="Pfam" id="PF02661">
    <property type="entry name" value="Fic"/>
    <property type="match status" value="1"/>
</dbReference>
<dbReference type="SUPFAM" id="SSF140931">
    <property type="entry name" value="Fic-like"/>
    <property type="match status" value="1"/>
</dbReference>
<feature type="domain" description="Fido" evidence="4">
    <location>
        <begin position="101"/>
        <end position="250"/>
    </location>
</feature>
<evidence type="ECO:0000256" key="2">
    <source>
        <dbReference type="PIRSR" id="PIRSR640198-2"/>
    </source>
</evidence>
<dbReference type="PANTHER" id="PTHR13504:SF38">
    <property type="entry name" value="FIDO DOMAIN-CONTAINING PROTEIN"/>
    <property type="match status" value="1"/>
</dbReference>
<evidence type="ECO:0000256" key="1">
    <source>
        <dbReference type="PIRSR" id="PIRSR640198-1"/>
    </source>
</evidence>
<dbReference type="PROSITE" id="PS51459">
    <property type="entry name" value="FIDO"/>
    <property type="match status" value="1"/>
</dbReference>
<name>A0A7G9S7U9_9MICO</name>
<dbReference type="KEGG" id="ldn:H9L06_05860"/>
<dbReference type="InterPro" id="IPR040198">
    <property type="entry name" value="Fido_containing"/>
</dbReference>
<dbReference type="AlphaFoldDB" id="A0A7G9S7U9"/>
<proteinExistence type="predicted"/>
<feature type="site" description="Important for autoinhibition of adenylyltransferase activity" evidence="3">
    <location>
        <position position="48"/>
    </location>
</feature>
<evidence type="ECO:0000259" key="4">
    <source>
        <dbReference type="PROSITE" id="PS51459"/>
    </source>
</evidence>
<gene>
    <name evidence="5" type="ORF">H9L06_05860</name>
</gene>
<dbReference type="InterPro" id="IPR003812">
    <property type="entry name" value="Fido"/>
</dbReference>
<keyword evidence="2" id="KW-0547">Nucleotide-binding</keyword>
<dbReference type="EMBL" id="CP060716">
    <property type="protein sequence ID" value="QNN63924.1"/>
    <property type="molecule type" value="Genomic_DNA"/>
</dbReference>
<evidence type="ECO:0000256" key="3">
    <source>
        <dbReference type="PIRSR" id="PIRSR640198-3"/>
    </source>
</evidence>
<sequence length="251" mass="29169">MTGSQPDEYAIDASLFRQTLLSQRASRQKGGLYHLNQILMAYNTNRIEGSQLDEEQTRYIYETRTIFTDEDTPAVRVDDVMETVNSFELFDAVLDGLDEPITAQTMKNYHQTLKRGTADANRPSFAVRDWKRHANVVGNQRTVPPEKVELAVAEMLDVTPQRMSFTDIADFHYRFESIHPFQDGNGRVGRALMFQQCLQNNIMPFIVLDGRKAFYYRGLREYEEKPGFLLDTFRQLQDDYYARFADFVETL</sequence>
<dbReference type="Gene3D" id="1.10.3290.10">
    <property type="entry name" value="Fido-like domain"/>
    <property type="match status" value="1"/>
</dbReference>
<evidence type="ECO:0000313" key="6">
    <source>
        <dbReference type="Proteomes" id="UP000515934"/>
    </source>
</evidence>
<feature type="binding site" evidence="2">
    <location>
        <begin position="183"/>
        <end position="190"/>
    </location>
    <ligand>
        <name>ATP</name>
        <dbReference type="ChEBI" id="CHEBI:30616"/>
    </ligand>
</feature>
<feature type="active site" evidence="1">
    <location>
        <position position="179"/>
    </location>
</feature>
<feature type="binding site" evidence="2">
    <location>
        <begin position="215"/>
        <end position="216"/>
    </location>
    <ligand>
        <name>ATP</name>
        <dbReference type="ChEBI" id="CHEBI:30616"/>
    </ligand>
</feature>
<accession>A0A7G9S7U9</accession>
<reference evidence="5 6" key="1">
    <citation type="submission" date="2020-08" db="EMBL/GenBank/DDBJ databases">
        <title>Genome sequence of Leucobacter denitrificans KACC 14055T.</title>
        <authorList>
            <person name="Hyun D.-W."/>
            <person name="Bae J.-W."/>
        </authorList>
    </citation>
    <scope>NUCLEOTIDE SEQUENCE [LARGE SCALE GENOMIC DNA]</scope>
    <source>
        <strain evidence="5 6">KACC 14055</strain>
    </source>
</reference>
<dbReference type="GO" id="GO:0005524">
    <property type="term" value="F:ATP binding"/>
    <property type="evidence" value="ECO:0007669"/>
    <property type="project" value="UniProtKB-KW"/>
</dbReference>